<dbReference type="Pfam" id="PF13976">
    <property type="entry name" value="gag_pre-integrs"/>
    <property type="match status" value="1"/>
</dbReference>
<proteinExistence type="predicted"/>
<dbReference type="Pfam" id="PF22936">
    <property type="entry name" value="Pol_BBD"/>
    <property type="match status" value="1"/>
</dbReference>
<dbReference type="Proteomes" id="UP001188597">
    <property type="component" value="Unassembled WGS sequence"/>
</dbReference>
<feature type="domain" description="Retrovirus-related Pol polyprotein from transposon TNT 1-94-like beta-barrel" evidence="2">
    <location>
        <begin position="1"/>
        <end position="71"/>
    </location>
</feature>
<keyword evidence="4" id="KW-1185">Reference proteome</keyword>
<dbReference type="InterPro" id="IPR054722">
    <property type="entry name" value="PolX-like_BBD"/>
</dbReference>
<accession>A0AA89AKN9</accession>
<organism evidence="3 4">
    <name type="scientific">Escallonia herrerae</name>
    <dbReference type="NCBI Taxonomy" id="1293975"/>
    <lineage>
        <taxon>Eukaryota</taxon>
        <taxon>Viridiplantae</taxon>
        <taxon>Streptophyta</taxon>
        <taxon>Embryophyta</taxon>
        <taxon>Tracheophyta</taxon>
        <taxon>Spermatophyta</taxon>
        <taxon>Magnoliopsida</taxon>
        <taxon>eudicotyledons</taxon>
        <taxon>Gunneridae</taxon>
        <taxon>Pentapetalae</taxon>
        <taxon>asterids</taxon>
        <taxon>campanulids</taxon>
        <taxon>Escalloniales</taxon>
        <taxon>Escalloniaceae</taxon>
        <taxon>Escallonia</taxon>
    </lineage>
</organism>
<dbReference type="AlphaFoldDB" id="A0AA89AKN9"/>
<protein>
    <submittedName>
        <fullName evidence="3">Uncharacterized protein</fullName>
    </submittedName>
</protein>
<evidence type="ECO:0000259" key="1">
    <source>
        <dbReference type="Pfam" id="PF13976"/>
    </source>
</evidence>
<reference evidence="3" key="1">
    <citation type="submission" date="2022-12" db="EMBL/GenBank/DDBJ databases">
        <title>Draft genome assemblies for two species of Escallonia (Escalloniales).</title>
        <authorList>
            <person name="Chanderbali A."/>
            <person name="Dervinis C."/>
            <person name="Anghel I."/>
            <person name="Soltis D."/>
            <person name="Soltis P."/>
            <person name="Zapata F."/>
        </authorList>
    </citation>
    <scope>NUCLEOTIDE SEQUENCE</scope>
    <source>
        <strain evidence="3">UCBG64.0493</strain>
        <tissue evidence="3">Leaf</tissue>
    </source>
</reference>
<gene>
    <name evidence="3" type="ORF">RJ639_013341</name>
</gene>
<evidence type="ECO:0000259" key="2">
    <source>
        <dbReference type="Pfam" id="PF22936"/>
    </source>
</evidence>
<comment type="caution">
    <text evidence="3">The sequence shown here is derived from an EMBL/GenBank/DDBJ whole genome shotgun (WGS) entry which is preliminary data.</text>
</comment>
<feature type="domain" description="GAG-pre-integrase" evidence="1">
    <location>
        <begin position="100"/>
        <end position="152"/>
    </location>
</feature>
<name>A0AA89AKN9_9ASTE</name>
<dbReference type="EMBL" id="JAVXUP010001862">
    <property type="protein sequence ID" value="KAK3007469.1"/>
    <property type="molecule type" value="Genomic_DNA"/>
</dbReference>
<dbReference type="InterPro" id="IPR025724">
    <property type="entry name" value="GAG-pre-integrase_dom"/>
</dbReference>
<sequence length="232" mass="25706">MTGARSMFKELDESFKKLIRLGDVKQIEVEGKGTVAVKNSHGKVKLLHDVLFSPSLAHNLLSVGQLICSGYSIWFDNGSCEIKDKKSGQILAKVCMAENNLFPLEIASVENHALVASEKNETSLWHLRYGNLNINGLKLLSQNEMVLGLPNIESIDMADRTSEYTEYNICCLHALSVLPHIEQPVADHYHVCGEIKGTLVEDLGVGLVTERKHSSGNDTLELRTYRATISKD</sequence>
<evidence type="ECO:0000313" key="4">
    <source>
        <dbReference type="Proteomes" id="UP001188597"/>
    </source>
</evidence>
<evidence type="ECO:0000313" key="3">
    <source>
        <dbReference type="EMBL" id="KAK3007469.1"/>
    </source>
</evidence>